<dbReference type="SUPFAM" id="SSF55874">
    <property type="entry name" value="ATPase domain of HSP90 chaperone/DNA topoisomerase II/histidine kinase"/>
    <property type="match status" value="1"/>
</dbReference>
<dbReference type="GO" id="GO:0000160">
    <property type="term" value="P:phosphorelay signal transduction system"/>
    <property type="evidence" value="ECO:0007669"/>
    <property type="project" value="UniProtKB-KW"/>
</dbReference>
<keyword evidence="4" id="KW-0472">Membrane</keyword>
<name>A0A7D5IRE4_9MICO</name>
<keyword evidence="3" id="KW-0902">Two-component regulatory system</keyword>
<dbReference type="AlphaFoldDB" id="A0A7D5IRE4"/>
<dbReference type="InterPro" id="IPR036890">
    <property type="entry name" value="HATPase_C_sf"/>
</dbReference>
<dbReference type="InterPro" id="IPR050482">
    <property type="entry name" value="Sensor_HK_TwoCompSys"/>
</dbReference>
<dbReference type="EMBL" id="CP058316">
    <property type="protein sequence ID" value="QLD12541.1"/>
    <property type="molecule type" value="Genomic_DNA"/>
</dbReference>
<reference evidence="6 7" key="1">
    <citation type="submission" date="2020-06" db="EMBL/GenBank/DDBJ databases">
        <authorList>
            <person name="Jo H."/>
        </authorList>
    </citation>
    <scope>NUCLEOTIDE SEQUENCE [LARGE SCALE GENOMIC DNA]</scope>
    <source>
        <strain evidence="6 7">I46</strain>
    </source>
</reference>
<feature type="transmembrane region" description="Helical" evidence="4">
    <location>
        <begin position="148"/>
        <end position="168"/>
    </location>
</feature>
<dbReference type="InterPro" id="IPR003594">
    <property type="entry name" value="HATPase_dom"/>
</dbReference>
<keyword evidence="2" id="KW-0418">Kinase</keyword>
<feature type="transmembrane region" description="Helical" evidence="4">
    <location>
        <begin position="37"/>
        <end position="55"/>
    </location>
</feature>
<evidence type="ECO:0000313" key="6">
    <source>
        <dbReference type="EMBL" id="QLD12541.1"/>
    </source>
</evidence>
<evidence type="ECO:0000256" key="3">
    <source>
        <dbReference type="ARBA" id="ARBA00023012"/>
    </source>
</evidence>
<gene>
    <name evidence="6" type="ORF">HW566_12640</name>
</gene>
<dbReference type="Proteomes" id="UP000509638">
    <property type="component" value="Chromosome"/>
</dbReference>
<dbReference type="Gene3D" id="3.30.565.10">
    <property type="entry name" value="Histidine kinase-like ATPase, C-terminal domain"/>
    <property type="match status" value="1"/>
</dbReference>
<sequence>MAAELSDTVSTRPRRAAEFREALAQTQRFTQSRIDRILGIVVGSGSAVIGVQSLVGALNAPVGDPTWNTVLLVVVLGSLLLMCIALLTSRGVRLFSGIFAAIFPVAILLWPLAAAETTQLDEQPWLWFLINIGTVAAVFCSPLPFQIVWAFLLPVLYGTMRLILLGAAPTAVLDVALDTLFAIILASVLIVIGWILRSLAASIDTGREGAVRSFAQAAAADAVEKERVAVAALMHDSVLAALIAAERAETERERALAVSMAREALTRLANVDQDAGEGPDAPVTPAAIAADLAQTARRLHPDATVSSEIQPDARALPGRVVRALQLAATQAITNVVEHARGANLTVSFRADAAGVEIRVSDDGPGFEAERVAEDRLGIRASIIARVAAVAGTATVDSGPAGTTVAIEWQERS</sequence>
<dbReference type="GO" id="GO:0005524">
    <property type="term" value="F:ATP binding"/>
    <property type="evidence" value="ECO:0007669"/>
    <property type="project" value="UniProtKB-KW"/>
</dbReference>
<keyword evidence="6" id="KW-0067">ATP-binding</keyword>
<keyword evidence="4" id="KW-0812">Transmembrane</keyword>
<evidence type="ECO:0000313" key="7">
    <source>
        <dbReference type="Proteomes" id="UP000509638"/>
    </source>
</evidence>
<feature type="transmembrane region" description="Helical" evidence="4">
    <location>
        <begin position="125"/>
        <end position="141"/>
    </location>
</feature>
<evidence type="ECO:0000256" key="4">
    <source>
        <dbReference type="SAM" id="Phobius"/>
    </source>
</evidence>
<dbReference type="GO" id="GO:0016301">
    <property type="term" value="F:kinase activity"/>
    <property type="evidence" value="ECO:0007669"/>
    <property type="project" value="UniProtKB-KW"/>
</dbReference>
<dbReference type="RefSeq" id="WP_178013382.1">
    <property type="nucleotide sequence ID" value="NZ_CP058316.1"/>
</dbReference>
<dbReference type="PANTHER" id="PTHR24421">
    <property type="entry name" value="NITRATE/NITRITE SENSOR PROTEIN NARX-RELATED"/>
    <property type="match status" value="1"/>
</dbReference>
<feature type="transmembrane region" description="Helical" evidence="4">
    <location>
        <begin position="94"/>
        <end position="113"/>
    </location>
</feature>
<keyword evidence="1" id="KW-0808">Transferase</keyword>
<protein>
    <submittedName>
        <fullName evidence="6">ATP-binding protein</fullName>
    </submittedName>
</protein>
<keyword evidence="4" id="KW-1133">Transmembrane helix</keyword>
<proteinExistence type="predicted"/>
<feature type="domain" description="Histidine kinase/HSP90-like ATPase" evidence="5">
    <location>
        <begin position="322"/>
        <end position="409"/>
    </location>
</feature>
<accession>A0A7D5IRE4</accession>
<feature type="transmembrane region" description="Helical" evidence="4">
    <location>
        <begin position="67"/>
        <end position="87"/>
    </location>
</feature>
<evidence type="ECO:0000256" key="2">
    <source>
        <dbReference type="ARBA" id="ARBA00022777"/>
    </source>
</evidence>
<organism evidence="6 7">
    <name type="scientific">Microbacterium oleivorans</name>
    <dbReference type="NCBI Taxonomy" id="273677"/>
    <lineage>
        <taxon>Bacteria</taxon>
        <taxon>Bacillati</taxon>
        <taxon>Actinomycetota</taxon>
        <taxon>Actinomycetes</taxon>
        <taxon>Micrococcales</taxon>
        <taxon>Microbacteriaceae</taxon>
        <taxon>Microbacterium</taxon>
    </lineage>
</organism>
<keyword evidence="6" id="KW-0547">Nucleotide-binding</keyword>
<dbReference type="Pfam" id="PF02518">
    <property type="entry name" value="HATPase_c"/>
    <property type="match status" value="1"/>
</dbReference>
<dbReference type="CDD" id="cd16917">
    <property type="entry name" value="HATPase_UhpB-NarQ-NarX-like"/>
    <property type="match status" value="1"/>
</dbReference>
<evidence type="ECO:0000256" key="1">
    <source>
        <dbReference type="ARBA" id="ARBA00022679"/>
    </source>
</evidence>
<evidence type="ECO:0000259" key="5">
    <source>
        <dbReference type="Pfam" id="PF02518"/>
    </source>
</evidence>
<feature type="transmembrane region" description="Helical" evidence="4">
    <location>
        <begin position="180"/>
        <end position="200"/>
    </location>
</feature>